<dbReference type="CDD" id="cd07185">
    <property type="entry name" value="OmpA_C-like"/>
    <property type="match status" value="1"/>
</dbReference>
<keyword evidence="6" id="KW-0732">Signal</keyword>
<dbReference type="Pfam" id="PF13488">
    <property type="entry name" value="Gly-zipper_Omp"/>
    <property type="match status" value="1"/>
</dbReference>
<evidence type="ECO:0000256" key="4">
    <source>
        <dbReference type="PROSITE-ProRule" id="PRU00473"/>
    </source>
</evidence>
<feature type="region of interest" description="Disordered" evidence="5">
    <location>
        <begin position="180"/>
        <end position="203"/>
    </location>
</feature>
<evidence type="ECO:0000256" key="5">
    <source>
        <dbReference type="SAM" id="MobiDB-lite"/>
    </source>
</evidence>
<keyword evidence="3" id="KW-0998">Cell outer membrane</keyword>
<evidence type="ECO:0000256" key="1">
    <source>
        <dbReference type="ARBA" id="ARBA00004442"/>
    </source>
</evidence>
<dbReference type="SUPFAM" id="SSF103088">
    <property type="entry name" value="OmpA-like"/>
    <property type="match status" value="1"/>
</dbReference>
<evidence type="ECO:0000256" key="2">
    <source>
        <dbReference type="ARBA" id="ARBA00023136"/>
    </source>
</evidence>
<accession>A0ABS9K831</accession>
<name>A0ABS9K831_9BACT</name>
<dbReference type="RefSeq" id="WP_237851807.1">
    <property type="nucleotide sequence ID" value="NZ_JAKLWS010000001.1"/>
</dbReference>
<dbReference type="InterPro" id="IPR006665">
    <property type="entry name" value="OmpA-like"/>
</dbReference>
<organism evidence="8 9">
    <name type="scientific">Rhodohalobacter sulfatireducens</name>
    <dbReference type="NCBI Taxonomy" id="2911366"/>
    <lineage>
        <taxon>Bacteria</taxon>
        <taxon>Pseudomonadati</taxon>
        <taxon>Balneolota</taxon>
        <taxon>Balneolia</taxon>
        <taxon>Balneolales</taxon>
        <taxon>Balneolaceae</taxon>
        <taxon>Rhodohalobacter</taxon>
    </lineage>
</organism>
<dbReference type="Proteomes" id="UP001165366">
    <property type="component" value="Unassembled WGS sequence"/>
</dbReference>
<dbReference type="InterPro" id="IPR036737">
    <property type="entry name" value="OmpA-like_sf"/>
</dbReference>
<feature type="signal peptide" evidence="6">
    <location>
        <begin position="1"/>
        <end position="27"/>
    </location>
</feature>
<dbReference type="PANTHER" id="PTHR30329">
    <property type="entry name" value="STATOR ELEMENT OF FLAGELLAR MOTOR COMPLEX"/>
    <property type="match status" value="1"/>
</dbReference>
<dbReference type="Pfam" id="PF00691">
    <property type="entry name" value="OmpA"/>
    <property type="match status" value="1"/>
</dbReference>
<gene>
    <name evidence="8" type="ORF">L6773_00165</name>
</gene>
<comment type="caution">
    <text evidence="8">The sequence shown here is derived from an EMBL/GenBank/DDBJ whole genome shotgun (WGS) entry which is preliminary data.</text>
</comment>
<dbReference type="InterPro" id="IPR039567">
    <property type="entry name" value="Gly-zipper"/>
</dbReference>
<keyword evidence="9" id="KW-1185">Reference proteome</keyword>
<proteinExistence type="predicted"/>
<feature type="domain" description="OmpA-like" evidence="7">
    <location>
        <begin position="97"/>
        <end position="214"/>
    </location>
</feature>
<evidence type="ECO:0000313" key="9">
    <source>
        <dbReference type="Proteomes" id="UP001165366"/>
    </source>
</evidence>
<evidence type="ECO:0000256" key="6">
    <source>
        <dbReference type="SAM" id="SignalP"/>
    </source>
</evidence>
<dbReference type="InterPro" id="IPR050330">
    <property type="entry name" value="Bact_OuterMem_StrucFunc"/>
</dbReference>
<reference evidence="8" key="1">
    <citation type="submission" date="2022-01" db="EMBL/GenBank/DDBJ databases">
        <authorList>
            <person name="Wang Y."/>
        </authorList>
    </citation>
    <scope>NUCLEOTIDE SEQUENCE</scope>
    <source>
        <strain evidence="8">WB101</strain>
    </source>
</reference>
<evidence type="ECO:0000256" key="3">
    <source>
        <dbReference type="ARBA" id="ARBA00023237"/>
    </source>
</evidence>
<dbReference type="PROSITE" id="PS51123">
    <property type="entry name" value="OMPA_2"/>
    <property type="match status" value="1"/>
</dbReference>
<reference evidence="8" key="2">
    <citation type="submission" date="2024-05" db="EMBL/GenBank/DDBJ databases">
        <title>Rhodohalobacter halophilus gen. nov., sp. nov., a moderately halophilic member of the family Balneolaceae.</title>
        <authorList>
            <person name="Xia J."/>
        </authorList>
    </citation>
    <scope>NUCLEOTIDE SEQUENCE</scope>
    <source>
        <strain evidence="8">WB101</strain>
    </source>
</reference>
<dbReference type="InterPro" id="IPR006664">
    <property type="entry name" value="OMP_bac"/>
</dbReference>
<dbReference type="PANTHER" id="PTHR30329:SF21">
    <property type="entry name" value="LIPOPROTEIN YIAD-RELATED"/>
    <property type="match status" value="1"/>
</dbReference>
<dbReference type="PRINTS" id="PR01021">
    <property type="entry name" value="OMPADOMAIN"/>
</dbReference>
<sequence length="226" mass="23850">MYRTSKLSFIISTVLALSILMSGCSQWSKTAKGGVIGSGAGAAAGAVIGKTLGNTAAGAIAGAAVGGTVGAIIGRQMDKKAAELEENLEGAEIQRVEEGIAVSFDTGLLYDFDSAELRPEAMENLKQLAEIMGEDDNTELLIVGHTDSVGRESYNQNLSERRADSAADYIISQGIAANRVDTEGRGESEPIAENDTEAGRQENRRVEVAIFASDEYISELQEAQED</sequence>
<dbReference type="PROSITE" id="PS51257">
    <property type="entry name" value="PROKAR_LIPOPROTEIN"/>
    <property type="match status" value="1"/>
</dbReference>
<comment type="subcellular location">
    <subcellularLocation>
        <location evidence="1">Cell outer membrane</location>
    </subcellularLocation>
</comment>
<evidence type="ECO:0000313" key="8">
    <source>
        <dbReference type="EMBL" id="MCG2586957.1"/>
    </source>
</evidence>
<dbReference type="EMBL" id="JAKLWS010000001">
    <property type="protein sequence ID" value="MCG2586957.1"/>
    <property type="molecule type" value="Genomic_DNA"/>
</dbReference>
<evidence type="ECO:0000259" key="7">
    <source>
        <dbReference type="PROSITE" id="PS51123"/>
    </source>
</evidence>
<keyword evidence="2 4" id="KW-0472">Membrane</keyword>
<feature type="chain" id="PRO_5046269585" evidence="6">
    <location>
        <begin position="28"/>
        <end position="226"/>
    </location>
</feature>
<protein>
    <submittedName>
        <fullName evidence="8">OmpA family protein</fullName>
    </submittedName>
</protein>
<dbReference type="Gene3D" id="3.30.1330.60">
    <property type="entry name" value="OmpA-like domain"/>
    <property type="match status" value="1"/>
</dbReference>